<feature type="transmembrane region" description="Helical" evidence="7">
    <location>
        <begin position="272"/>
        <end position="291"/>
    </location>
</feature>
<keyword evidence="2" id="KW-0813">Transport</keyword>
<evidence type="ECO:0000313" key="8">
    <source>
        <dbReference type="EMBL" id="HJE19000.1"/>
    </source>
</evidence>
<gene>
    <name evidence="8" type="ORF">K8V35_01425</name>
</gene>
<feature type="transmembrane region" description="Helical" evidence="7">
    <location>
        <begin position="366"/>
        <end position="387"/>
    </location>
</feature>
<feature type="transmembrane region" description="Helical" evidence="7">
    <location>
        <begin position="327"/>
        <end position="354"/>
    </location>
</feature>
<organism evidence="8 9">
    <name type="scientific">Aliicoccus persicus</name>
    <dbReference type="NCBI Taxonomy" id="930138"/>
    <lineage>
        <taxon>Bacteria</taxon>
        <taxon>Bacillati</taxon>
        <taxon>Bacillota</taxon>
        <taxon>Bacilli</taxon>
        <taxon>Bacillales</taxon>
        <taxon>Staphylococcaceae</taxon>
        <taxon>Aliicoccus</taxon>
    </lineage>
</organism>
<feature type="transmembrane region" description="Helical" evidence="7">
    <location>
        <begin position="303"/>
        <end position="321"/>
    </location>
</feature>
<dbReference type="InterPro" id="IPR011701">
    <property type="entry name" value="MFS"/>
</dbReference>
<dbReference type="Pfam" id="PF07690">
    <property type="entry name" value="MFS_1"/>
    <property type="match status" value="1"/>
</dbReference>
<name>A0A921B4V5_9STAP</name>
<dbReference type="EMBL" id="DYYI01000011">
    <property type="protein sequence ID" value="HJE19000.1"/>
    <property type="molecule type" value="Genomic_DNA"/>
</dbReference>
<dbReference type="SUPFAM" id="SSF103473">
    <property type="entry name" value="MFS general substrate transporter"/>
    <property type="match status" value="1"/>
</dbReference>
<dbReference type="CDD" id="cd06173">
    <property type="entry name" value="MFS_MefA_like"/>
    <property type="match status" value="1"/>
</dbReference>
<dbReference type="PANTHER" id="PTHR43266">
    <property type="entry name" value="MACROLIDE-EFFLUX PROTEIN"/>
    <property type="match status" value="1"/>
</dbReference>
<dbReference type="Gene3D" id="1.20.1250.20">
    <property type="entry name" value="MFS general substrate transporter like domains"/>
    <property type="match status" value="1"/>
</dbReference>
<evidence type="ECO:0000256" key="5">
    <source>
        <dbReference type="ARBA" id="ARBA00022989"/>
    </source>
</evidence>
<accession>A0A921B4V5</accession>
<evidence type="ECO:0000256" key="3">
    <source>
        <dbReference type="ARBA" id="ARBA00022475"/>
    </source>
</evidence>
<comment type="subcellular location">
    <subcellularLocation>
        <location evidence="1">Cell membrane</location>
        <topology evidence="1">Multi-pass membrane protein</topology>
    </subcellularLocation>
</comment>
<proteinExistence type="predicted"/>
<dbReference type="GO" id="GO:0022857">
    <property type="term" value="F:transmembrane transporter activity"/>
    <property type="evidence" value="ECO:0007669"/>
    <property type="project" value="InterPro"/>
</dbReference>
<feature type="transmembrane region" description="Helical" evidence="7">
    <location>
        <begin position="143"/>
        <end position="168"/>
    </location>
</feature>
<dbReference type="InterPro" id="IPR036259">
    <property type="entry name" value="MFS_trans_sf"/>
</dbReference>
<dbReference type="Proteomes" id="UP000763505">
    <property type="component" value="Unassembled WGS sequence"/>
</dbReference>
<keyword evidence="3" id="KW-1003">Cell membrane</keyword>
<feature type="transmembrane region" description="Helical" evidence="7">
    <location>
        <begin position="83"/>
        <end position="101"/>
    </location>
</feature>
<feature type="transmembrane region" description="Helical" evidence="7">
    <location>
        <begin position="15"/>
        <end position="41"/>
    </location>
</feature>
<evidence type="ECO:0000256" key="2">
    <source>
        <dbReference type="ARBA" id="ARBA00022448"/>
    </source>
</evidence>
<dbReference type="PANTHER" id="PTHR43266:SF2">
    <property type="entry name" value="MAJOR FACILITATOR SUPERFAMILY (MFS) PROFILE DOMAIN-CONTAINING PROTEIN"/>
    <property type="match status" value="1"/>
</dbReference>
<keyword evidence="6 7" id="KW-0472">Membrane</keyword>
<evidence type="ECO:0000256" key="4">
    <source>
        <dbReference type="ARBA" id="ARBA00022692"/>
    </source>
</evidence>
<keyword evidence="4 7" id="KW-0812">Transmembrane</keyword>
<reference evidence="8" key="2">
    <citation type="submission" date="2021-09" db="EMBL/GenBank/DDBJ databases">
        <authorList>
            <person name="Gilroy R."/>
        </authorList>
    </citation>
    <scope>NUCLEOTIDE SEQUENCE</scope>
    <source>
        <strain evidence="8">6019</strain>
    </source>
</reference>
<evidence type="ECO:0000256" key="6">
    <source>
        <dbReference type="ARBA" id="ARBA00023136"/>
    </source>
</evidence>
<evidence type="ECO:0000256" key="1">
    <source>
        <dbReference type="ARBA" id="ARBA00004651"/>
    </source>
</evidence>
<feature type="transmembrane region" description="Helical" evidence="7">
    <location>
        <begin position="393"/>
        <end position="411"/>
    </location>
</feature>
<feature type="transmembrane region" description="Helical" evidence="7">
    <location>
        <begin position="174"/>
        <end position="192"/>
    </location>
</feature>
<dbReference type="AlphaFoldDB" id="A0A921B4V5"/>
<comment type="caution">
    <text evidence="8">The sequence shown here is derived from an EMBL/GenBank/DDBJ whole genome shotgun (WGS) entry which is preliminary data.</text>
</comment>
<feature type="transmembrane region" description="Helical" evidence="7">
    <location>
        <begin position="237"/>
        <end position="260"/>
    </location>
</feature>
<evidence type="ECO:0000313" key="9">
    <source>
        <dbReference type="Proteomes" id="UP000763505"/>
    </source>
</evidence>
<keyword evidence="5 7" id="KW-1133">Transmembrane helix</keyword>
<evidence type="ECO:0000256" key="7">
    <source>
        <dbReference type="SAM" id="Phobius"/>
    </source>
</evidence>
<feature type="transmembrane region" description="Helical" evidence="7">
    <location>
        <begin position="47"/>
        <end position="71"/>
    </location>
</feature>
<dbReference type="GO" id="GO:0005886">
    <property type="term" value="C:plasma membrane"/>
    <property type="evidence" value="ECO:0007669"/>
    <property type="project" value="UniProtKB-SubCell"/>
</dbReference>
<sequence>MIFDKNVPVQERVNFLFYILSRFILTAGNYIYLFAVSYFILYETGSAFYFSINLAISVVVSLILLPFAGLISDLGNKRKTIITGEWLFAGVIIGLFAYTQIVGVSLIAIYITTLLTSLISPFVSNTFQAAITEMFHKERIQKVMGYTQSILSAVPILGPVLGGVLFGLLGFEGIVIVFMIATILSASVNILIKFDLYYDKSLYETEDESVDGALNKFKRDVGQGFSFLFKSDVFRSMLISVSLINLLVGPITLFPEIMMIVELGFEPETLGFVNALAGIGVLVAGVTIANMKSFKNPLQQVKFGIIILGTLYFIYALPIYIDMQTWMSFVYIAIVGFTIIMTVQFINVPAGIFLQKCIPQHIKGRALSAYSMFAMSLSPLGTILYGVLYDTGMYAAVNIVSGAAFILVVLLTMRSAVIKRAADLNSQVDAELKAVNEEI</sequence>
<protein>
    <submittedName>
        <fullName evidence="8">MFS transporter</fullName>
    </submittedName>
</protein>
<reference evidence="8" key="1">
    <citation type="journal article" date="2021" name="PeerJ">
        <title>Extensive microbial diversity within the chicken gut microbiome revealed by metagenomics and culture.</title>
        <authorList>
            <person name="Gilroy R."/>
            <person name="Ravi A."/>
            <person name="Getino M."/>
            <person name="Pursley I."/>
            <person name="Horton D.L."/>
            <person name="Alikhan N.F."/>
            <person name="Baker D."/>
            <person name="Gharbi K."/>
            <person name="Hall N."/>
            <person name="Watson M."/>
            <person name="Adriaenssens E.M."/>
            <person name="Foster-Nyarko E."/>
            <person name="Jarju S."/>
            <person name="Secka A."/>
            <person name="Antonio M."/>
            <person name="Oren A."/>
            <person name="Chaudhuri R.R."/>
            <person name="La Ragione R."/>
            <person name="Hildebrand F."/>
            <person name="Pallen M.J."/>
        </authorList>
    </citation>
    <scope>NUCLEOTIDE SEQUENCE</scope>
    <source>
        <strain evidence="8">6019</strain>
    </source>
</reference>